<dbReference type="EMBL" id="LR862151">
    <property type="protein sequence ID" value="CAD1833894.1"/>
    <property type="molecule type" value="Genomic_DNA"/>
</dbReference>
<accession>A0A6V7PSP7</accession>
<evidence type="ECO:0000313" key="1">
    <source>
        <dbReference type="EMBL" id="CAD1833894.1"/>
    </source>
</evidence>
<dbReference type="PANTHER" id="PTHR31170">
    <property type="entry name" value="BNAC04G53230D PROTEIN"/>
    <property type="match status" value="1"/>
</dbReference>
<proteinExistence type="predicted"/>
<dbReference type="InterPro" id="IPR004158">
    <property type="entry name" value="DUF247_pln"/>
</dbReference>
<dbReference type="PANTHER" id="PTHR31170:SF18">
    <property type="entry name" value="(WILD MALAYSIAN BANANA) HYPOTHETICAL PROTEIN"/>
    <property type="match status" value="1"/>
</dbReference>
<dbReference type="AlphaFoldDB" id="A0A6V7PSP7"/>
<organism evidence="1">
    <name type="scientific">Ananas comosus var. bracteatus</name>
    <name type="common">red pineapple</name>
    <dbReference type="NCBI Taxonomy" id="296719"/>
    <lineage>
        <taxon>Eukaryota</taxon>
        <taxon>Viridiplantae</taxon>
        <taxon>Streptophyta</taxon>
        <taxon>Embryophyta</taxon>
        <taxon>Tracheophyta</taxon>
        <taxon>Spermatophyta</taxon>
        <taxon>Magnoliopsida</taxon>
        <taxon>Liliopsida</taxon>
        <taxon>Poales</taxon>
        <taxon>Bromeliaceae</taxon>
        <taxon>Bromelioideae</taxon>
        <taxon>Ananas</taxon>
    </lineage>
</organism>
<reference evidence="1" key="1">
    <citation type="submission" date="2020-07" db="EMBL/GenBank/DDBJ databases">
        <authorList>
            <person name="Lin J."/>
        </authorList>
    </citation>
    <scope>NUCLEOTIDE SEQUENCE</scope>
</reference>
<protein>
    <submittedName>
        <fullName evidence="1">Uncharacterized protein</fullName>
    </submittedName>
</protein>
<sequence length="237" mass="26827">MGGGYAQPDRGHGHIGGDRAVVSLGPFHHGEPRLRPMEEHKQRALVHFIKRTQVPFDDLVAAAYDVVQQLQDAYQKLDGEFRDNKGRFVELMIVDGCFMLEKLVAVETRGQPPNEDQIINRWVLEFLSSEAQPLAAGVGLGLHPLDVFRKSMLLQSPPRRSRPQIDSDPFVSEIIRPAVELYEAGLRFKKSETLQSLRDIQFSHGVLSLPVITVDDTTEYMFLNLMAFESLHIDCRH</sequence>
<gene>
    <name evidence="1" type="ORF">CB5_LOCUS17105</name>
</gene>
<name>A0A6V7PSP7_ANACO</name>
<dbReference type="Pfam" id="PF03140">
    <property type="entry name" value="DUF247"/>
    <property type="match status" value="2"/>
</dbReference>